<organism evidence="4 5">
    <name type="scientific">Aureococcus anophagefferens</name>
    <name type="common">Harmful bloom alga</name>
    <dbReference type="NCBI Taxonomy" id="44056"/>
    <lineage>
        <taxon>Eukaryota</taxon>
        <taxon>Sar</taxon>
        <taxon>Stramenopiles</taxon>
        <taxon>Ochrophyta</taxon>
        <taxon>Pelagophyceae</taxon>
        <taxon>Pelagomonadales</taxon>
        <taxon>Pelagomonadaceae</taxon>
        <taxon>Aureococcus</taxon>
    </lineage>
</organism>
<name>A0ABR1FQK1_AURAN</name>
<evidence type="ECO:0008006" key="6">
    <source>
        <dbReference type="Google" id="ProtNLM"/>
    </source>
</evidence>
<evidence type="ECO:0000256" key="2">
    <source>
        <dbReference type="SAM" id="Phobius"/>
    </source>
</evidence>
<keyword evidence="2" id="KW-1133">Transmembrane helix</keyword>
<sequence length="164" mass="17984">MRSRRDATTRLALLLCLAPALVARAAHVVEDDATFAPTAVKEGPLAPCVQRLDYHRAVMTKTLLSVSLGAFFLGICTCTICGGLCWCASARISMSEAGGLEHQFDATSARSRFREWKQMLSGERRSAPDDDNFGISMRRQRYERVRKGDAAGDDVPPLEDAHVV</sequence>
<gene>
    <name evidence="4" type="ORF">SO694_00067176</name>
</gene>
<feature type="signal peptide" evidence="3">
    <location>
        <begin position="1"/>
        <end position="25"/>
    </location>
</feature>
<keyword evidence="3" id="KW-0732">Signal</keyword>
<dbReference type="EMBL" id="JBBJCI010000290">
    <property type="protein sequence ID" value="KAK7235756.1"/>
    <property type="molecule type" value="Genomic_DNA"/>
</dbReference>
<keyword evidence="5" id="KW-1185">Reference proteome</keyword>
<reference evidence="4 5" key="1">
    <citation type="submission" date="2024-03" db="EMBL/GenBank/DDBJ databases">
        <title>Aureococcus anophagefferens CCMP1851 and Kratosvirus quantuckense: Draft genome of a second virus-susceptible host strain in the model system.</title>
        <authorList>
            <person name="Chase E."/>
            <person name="Truchon A.R."/>
            <person name="Schepens W."/>
            <person name="Wilhelm S.W."/>
        </authorList>
    </citation>
    <scope>NUCLEOTIDE SEQUENCE [LARGE SCALE GENOMIC DNA]</scope>
    <source>
        <strain evidence="4 5">CCMP1851</strain>
    </source>
</reference>
<evidence type="ECO:0000313" key="4">
    <source>
        <dbReference type="EMBL" id="KAK7235756.1"/>
    </source>
</evidence>
<keyword evidence="2" id="KW-0812">Transmembrane</keyword>
<accession>A0ABR1FQK1</accession>
<evidence type="ECO:0000313" key="5">
    <source>
        <dbReference type="Proteomes" id="UP001363151"/>
    </source>
</evidence>
<feature type="region of interest" description="Disordered" evidence="1">
    <location>
        <begin position="145"/>
        <end position="164"/>
    </location>
</feature>
<evidence type="ECO:0000256" key="1">
    <source>
        <dbReference type="SAM" id="MobiDB-lite"/>
    </source>
</evidence>
<proteinExistence type="predicted"/>
<dbReference type="Proteomes" id="UP001363151">
    <property type="component" value="Unassembled WGS sequence"/>
</dbReference>
<comment type="caution">
    <text evidence="4">The sequence shown here is derived from an EMBL/GenBank/DDBJ whole genome shotgun (WGS) entry which is preliminary data.</text>
</comment>
<evidence type="ECO:0000256" key="3">
    <source>
        <dbReference type="SAM" id="SignalP"/>
    </source>
</evidence>
<feature type="transmembrane region" description="Helical" evidence="2">
    <location>
        <begin position="63"/>
        <end position="86"/>
    </location>
</feature>
<feature type="chain" id="PRO_5045045154" description="Transmembrane protein" evidence="3">
    <location>
        <begin position="26"/>
        <end position="164"/>
    </location>
</feature>
<protein>
    <recommendedName>
        <fullName evidence="6">Transmembrane protein</fullName>
    </recommendedName>
</protein>
<keyword evidence="2" id="KW-0472">Membrane</keyword>